<dbReference type="EMBL" id="ML119762">
    <property type="protein sequence ID" value="RPA75526.1"/>
    <property type="molecule type" value="Genomic_DNA"/>
</dbReference>
<keyword evidence="1" id="KW-0472">Membrane</keyword>
<keyword evidence="3" id="KW-1185">Reference proteome</keyword>
<reference evidence="2 3" key="1">
    <citation type="journal article" date="2018" name="Nat. Ecol. Evol.">
        <title>Pezizomycetes genomes reveal the molecular basis of ectomycorrhizal truffle lifestyle.</title>
        <authorList>
            <person name="Murat C."/>
            <person name="Payen T."/>
            <person name="Noel B."/>
            <person name="Kuo A."/>
            <person name="Morin E."/>
            <person name="Chen J."/>
            <person name="Kohler A."/>
            <person name="Krizsan K."/>
            <person name="Balestrini R."/>
            <person name="Da Silva C."/>
            <person name="Montanini B."/>
            <person name="Hainaut M."/>
            <person name="Levati E."/>
            <person name="Barry K.W."/>
            <person name="Belfiori B."/>
            <person name="Cichocki N."/>
            <person name="Clum A."/>
            <person name="Dockter R.B."/>
            <person name="Fauchery L."/>
            <person name="Guy J."/>
            <person name="Iotti M."/>
            <person name="Le Tacon F."/>
            <person name="Lindquist E.A."/>
            <person name="Lipzen A."/>
            <person name="Malagnac F."/>
            <person name="Mello A."/>
            <person name="Molinier V."/>
            <person name="Miyauchi S."/>
            <person name="Poulain J."/>
            <person name="Riccioni C."/>
            <person name="Rubini A."/>
            <person name="Sitrit Y."/>
            <person name="Splivallo R."/>
            <person name="Traeger S."/>
            <person name="Wang M."/>
            <person name="Zifcakova L."/>
            <person name="Wipf D."/>
            <person name="Zambonelli A."/>
            <person name="Paolocci F."/>
            <person name="Nowrousian M."/>
            <person name="Ottonello S."/>
            <person name="Baldrian P."/>
            <person name="Spatafora J.W."/>
            <person name="Henrissat B."/>
            <person name="Nagy L.G."/>
            <person name="Aury J.M."/>
            <person name="Wincker P."/>
            <person name="Grigoriev I.V."/>
            <person name="Bonfante P."/>
            <person name="Martin F.M."/>
        </authorList>
    </citation>
    <scope>NUCLEOTIDE SEQUENCE [LARGE SCALE GENOMIC DNA]</scope>
    <source>
        <strain evidence="2 3">RN42</strain>
    </source>
</reference>
<feature type="transmembrane region" description="Helical" evidence="1">
    <location>
        <begin position="7"/>
        <end position="31"/>
    </location>
</feature>
<protein>
    <submittedName>
        <fullName evidence="2">Uncharacterized protein</fullName>
    </submittedName>
</protein>
<keyword evidence="1" id="KW-0812">Transmembrane</keyword>
<accession>A0A3N4HRB6</accession>
<keyword evidence="1" id="KW-1133">Transmembrane helix</keyword>
<name>A0A3N4HRB6_ASCIM</name>
<sequence length="84" mass="9575">MRCGQSFLEFICPFFLIANVGVLLDSFYLLFVSGSMVLSLAFAYLLRIVLFFVCALDPLANCFHLYSRDWGIIFIVRSDLCSCK</sequence>
<proteinExistence type="predicted"/>
<evidence type="ECO:0000313" key="3">
    <source>
        <dbReference type="Proteomes" id="UP000275078"/>
    </source>
</evidence>
<organism evidence="2 3">
    <name type="scientific">Ascobolus immersus RN42</name>
    <dbReference type="NCBI Taxonomy" id="1160509"/>
    <lineage>
        <taxon>Eukaryota</taxon>
        <taxon>Fungi</taxon>
        <taxon>Dikarya</taxon>
        <taxon>Ascomycota</taxon>
        <taxon>Pezizomycotina</taxon>
        <taxon>Pezizomycetes</taxon>
        <taxon>Pezizales</taxon>
        <taxon>Ascobolaceae</taxon>
        <taxon>Ascobolus</taxon>
    </lineage>
</organism>
<gene>
    <name evidence="2" type="ORF">BJ508DRAFT_18987</name>
</gene>
<dbReference type="Proteomes" id="UP000275078">
    <property type="component" value="Unassembled WGS sequence"/>
</dbReference>
<feature type="transmembrane region" description="Helical" evidence="1">
    <location>
        <begin position="37"/>
        <end position="60"/>
    </location>
</feature>
<evidence type="ECO:0000313" key="2">
    <source>
        <dbReference type="EMBL" id="RPA75526.1"/>
    </source>
</evidence>
<dbReference type="AlphaFoldDB" id="A0A3N4HRB6"/>
<evidence type="ECO:0000256" key="1">
    <source>
        <dbReference type="SAM" id="Phobius"/>
    </source>
</evidence>